<name>A0A2A4Z0S6_9PROT</name>
<reference key="1">
    <citation type="submission" date="2017-08" db="EMBL/GenBank/DDBJ databases">
        <title>A dynamic microbial community with high functional redundancy inhabits the cold, oxic subseafloor aquifer.</title>
        <authorList>
            <person name="Tully B.J."/>
            <person name="Wheat C.G."/>
            <person name="Glazer B.T."/>
            <person name="Huber J.A."/>
        </authorList>
    </citation>
    <scope>NUCLEOTIDE SEQUENCE [LARGE SCALE GENOMIC DNA]</scope>
</reference>
<dbReference type="EMBL" id="NVUS01000011">
    <property type="protein sequence ID" value="PCJ00585.1"/>
    <property type="molecule type" value="Genomic_DNA"/>
</dbReference>
<dbReference type="Gene3D" id="1.10.10.60">
    <property type="entry name" value="Homeodomain-like"/>
    <property type="match status" value="1"/>
</dbReference>
<protein>
    <submittedName>
        <fullName evidence="1">Uncharacterized protein</fullName>
    </submittedName>
</protein>
<evidence type="ECO:0000313" key="1">
    <source>
        <dbReference type="EMBL" id="PCJ00585.1"/>
    </source>
</evidence>
<sequence length="169" mass="18872">MASGKAEFKEQYAHAREVQAEVLFDKVIEIADDGSNDFYKRNGQELPDHENIARSRLRVDARKWAAGKLKPKKYGDRTILAGDKDNPISMEVKPSDKLTGFLNGISKRGGETSEVDVPMVREVAGLTRSKPGSIESGVWREVLDNAFVKADEIMSELSNNKSIARFRTM</sequence>
<dbReference type="InterPro" id="IPR048683">
    <property type="entry name" value="Sf6_terminase"/>
</dbReference>
<accession>A0A2A4Z0S6</accession>
<dbReference type="Pfam" id="PF20901">
    <property type="entry name" value="Sf6_terminase"/>
    <property type="match status" value="1"/>
</dbReference>
<gene>
    <name evidence="1" type="ORF">COB13_09785</name>
</gene>
<comment type="caution">
    <text evidence="1">The sequence shown here is derived from an EMBL/GenBank/DDBJ whole genome shotgun (WGS) entry which is preliminary data.</text>
</comment>
<proteinExistence type="predicted"/>
<reference evidence="1" key="2">
    <citation type="journal article" date="2018" name="ISME J.">
        <title>A dynamic microbial community with high functional redundancy inhabits the cold, oxic subseafloor aquifer.</title>
        <authorList>
            <person name="Tully B.J."/>
            <person name="Wheat C.G."/>
            <person name="Glazer B.T."/>
            <person name="Huber J.A."/>
        </authorList>
    </citation>
    <scope>NUCLEOTIDE SEQUENCE</scope>
    <source>
        <strain evidence="1">NORP83</strain>
    </source>
</reference>
<dbReference type="AlphaFoldDB" id="A0A2A4Z0S6"/>
<organism evidence="1">
    <name type="scientific">OCS116 cluster bacterium</name>
    <dbReference type="NCBI Taxonomy" id="2030921"/>
    <lineage>
        <taxon>Bacteria</taxon>
        <taxon>Pseudomonadati</taxon>
        <taxon>Pseudomonadota</taxon>
        <taxon>Alphaproteobacteria</taxon>
        <taxon>OCS116 cluster</taxon>
    </lineage>
</organism>